<accession>A0AAV9II44</accession>
<feature type="domain" description="Sec23/Sec24 helical" evidence="8">
    <location>
        <begin position="808"/>
        <end position="911"/>
    </location>
</feature>
<dbReference type="SUPFAM" id="SSF82754">
    <property type="entry name" value="C-terminal, gelsolin-like domain of Sec23/24"/>
    <property type="match status" value="1"/>
</dbReference>
<evidence type="ECO:0000259" key="5">
    <source>
        <dbReference type="Pfam" id="PF00626"/>
    </source>
</evidence>
<dbReference type="Gene3D" id="2.30.30.380">
    <property type="entry name" value="Zn-finger domain of Sec23/24"/>
    <property type="match status" value="1"/>
</dbReference>
<evidence type="ECO:0000259" key="6">
    <source>
        <dbReference type="Pfam" id="PF04810"/>
    </source>
</evidence>
<evidence type="ECO:0008006" key="12">
    <source>
        <dbReference type="Google" id="ProtNLM"/>
    </source>
</evidence>
<dbReference type="InterPro" id="IPR007123">
    <property type="entry name" value="Gelsolin-like_dom"/>
</dbReference>
<dbReference type="SUPFAM" id="SSF82919">
    <property type="entry name" value="Zn-finger domain of Sec23/24"/>
    <property type="match status" value="1"/>
</dbReference>
<dbReference type="InterPro" id="IPR036175">
    <property type="entry name" value="Sec23/24_helical_dom_sf"/>
</dbReference>
<dbReference type="GO" id="GO:0006886">
    <property type="term" value="P:intracellular protein transport"/>
    <property type="evidence" value="ECO:0007669"/>
    <property type="project" value="InterPro"/>
</dbReference>
<dbReference type="GO" id="GO:0090110">
    <property type="term" value="P:COPII-coated vesicle cargo loading"/>
    <property type="evidence" value="ECO:0007669"/>
    <property type="project" value="TreeGrafter"/>
</dbReference>
<reference evidence="10 11" key="1">
    <citation type="submission" date="2022-07" db="EMBL/GenBank/DDBJ databases">
        <title>Genome-wide signatures of adaptation to extreme environments.</title>
        <authorList>
            <person name="Cho C.H."/>
            <person name="Yoon H.S."/>
        </authorList>
    </citation>
    <scope>NUCLEOTIDE SEQUENCE [LARGE SCALE GENOMIC DNA]</scope>
    <source>
        <strain evidence="10 11">108.79 E11</strain>
    </source>
</reference>
<dbReference type="Pfam" id="PF00626">
    <property type="entry name" value="Gelsolin"/>
    <property type="match status" value="1"/>
</dbReference>
<dbReference type="Gene3D" id="1.20.120.730">
    <property type="entry name" value="Sec23/Sec24 helical domain"/>
    <property type="match status" value="1"/>
</dbReference>
<dbReference type="InterPro" id="IPR006896">
    <property type="entry name" value="Sec23/24_trunk_dom"/>
</dbReference>
<dbReference type="PANTHER" id="PTHR13803">
    <property type="entry name" value="SEC24-RELATED PROTEIN"/>
    <property type="match status" value="1"/>
</dbReference>
<gene>
    <name evidence="10" type="ORF">GAYE_SCF35G5034</name>
</gene>
<dbReference type="Pfam" id="PF04811">
    <property type="entry name" value="Sec23_trunk"/>
    <property type="match status" value="1"/>
</dbReference>
<evidence type="ECO:0000259" key="7">
    <source>
        <dbReference type="Pfam" id="PF04811"/>
    </source>
</evidence>
<dbReference type="GO" id="GO:0070971">
    <property type="term" value="C:endoplasmic reticulum exit site"/>
    <property type="evidence" value="ECO:0007669"/>
    <property type="project" value="TreeGrafter"/>
</dbReference>
<dbReference type="GO" id="GO:0030127">
    <property type="term" value="C:COPII vesicle coat"/>
    <property type="evidence" value="ECO:0007669"/>
    <property type="project" value="InterPro"/>
</dbReference>
<keyword evidence="11" id="KW-1185">Reference proteome</keyword>
<evidence type="ECO:0000256" key="3">
    <source>
        <dbReference type="ARBA" id="ARBA00022927"/>
    </source>
</evidence>
<feature type="domain" description="Sec23/Sec24 trunk" evidence="7">
    <location>
        <begin position="442"/>
        <end position="701"/>
    </location>
</feature>
<proteinExistence type="inferred from homology"/>
<dbReference type="InterPro" id="IPR036465">
    <property type="entry name" value="vWFA_dom_sf"/>
</dbReference>
<dbReference type="InterPro" id="IPR050550">
    <property type="entry name" value="SEC23_SEC24_subfamily"/>
</dbReference>
<feature type="region of interest" description="Disordered" evidence="4">
    <location>
        <begin position="194"/>
        <end position="292"/>
    </location>
</feature>
<keyword evidence="3" id="KW-0653">Protein transport</keyword>
<feature type="domain" description="Sec23/Sec24 beta-sandwich" evidence="9">
    <location>
        <begin position="707"/>
        <end position="792"/>
    </location>
</feature>
<dbReference type="GO" id="GO:0008270">
    <property type="term" value="F:zinc ion binding"/>
    <property type="evidence" value="ECO:0007669"/>
    <property type="project" value="InterPro"/>
</dbReference>
<dbReference type="EMBL" id="JANCYU010000048">
    <property type="protein sequence ID" value="KAK4527112.1"/>
    <property type="molecule type" value="Genomic_DNA"/>
</dbReference>
<dbReference type="Pfam" id="PF04815">
    <property type="entry name" value="Sec23_helical"/>
    <property type="match status" value="1"/>
</dbReference>
<feature type="domain" description="Gelsolin-like" evidence="5">
    <location>
        <begin position="957"/>
        <end position="1004"/>
    </location>
</feature>
<dbReference type="InterPro" id="IPR006895">
    <property type="entry name" value="Znf_Sec23_Sec24"/>
</dbReference>
<dbReference type="Gene3D" id="2.60.40.1670">
    <property type="entry name" value="beta-sandwich domain of Sec23/24"/>
    <property type="match status" value="1"/>
</dbReference>
<dbReference type="InterPro" id="IPR036174">
    <property type="entry name" value="Znf_Sec23_Sec24_sf"/>
</dbReference>
<evidence type="ECO:0000313" key="10">
    <source>
        <dbReference type="EMBL" id="KAK4527112.1"/>
    </source>
</evidence>
<dbReference type="Proteomes" id="UP001300502">
    <property type="component" value="Unassembled WGS sequence"/>
</dbReference>
<feature type="compositionally biased region" description="Polar residues" evidence="4">
    <location>
        <begin position="63"/>
        <end position="85"/>
    </location>
</feature>
<evidence type="ECO:0000259" key="9">
    <source>
        <dbReference type="Pfam" id="PF08033"/>
    </source>
</evidence>
<dbReference type="Pfam" id="PF04810">
    <property type="entry name" value="zf-Sec23_Sec24"/>
    <property type="match status" value="1"/>
</dbReference>
<dbReference type="Pfam" id="PF08033">
    <property type="entry name" value="Sec23_BS"/>
    <property type="match status" value="1"/>
</dbReference>
<evidence type="ECO:0000256" key="4">
    <source>
        <dbReference type="SAM" id="MobiDB-lite"/>
    </source>
</evidence>
<dbReference type="AlphaFoldDB" id="A0AAV9II44"/>
<feature type="compositionally biased region" description="Polar residues" evidence="4">
    <location>
        <begin position="129"/>
        <end position="162"/>
    </location>
</feature>
<feature type="compositionally biased region" description="Polar residues" evidence="4">
    <location>
        <begin position="1"/>
        <end position="17"/>
    </location>
</feature>
<protein>
    <recommendedName>
        <fullName evidence="12">Protein transport protein Sec24-like protein</fullName>
    </recommendedName>
</protein>
<dbReference type="InterPro" id="IPR012990">
    <property type="entry name" value="Beta-sandwich_Sec23_24"/>
</dbReference>
<dbReference type="Gene3D" id="3.40.20.10">
    <property type="entry name" value="Severin"/>
    <property type="match status" value="1"/>
</dbReference>
<dbReference type="SUPFAM" id="SSF53300">
    <property type="entry name" value="vWA-like"/>
    <property type="match status" value="1"/>
</dbReference>
<dbReference type="InterPro" id="IPR006900">
    <property type="entry name" value="Sec23/24_helical_dom"/>
</dbReference>
<feature type="domain" description="Zinc finger Sec23/Sec24-type" evidence="6">
    <location>
        <begin position="365"/>
        <end position="402"/>
    </location>
</feature>
<evidence type="ECO:0000256" key="2">
    <source>
        <dbReference type="ARBA" id="ARBA00022448"/>
    </source>
</evidence>
<feature type="compositionally biased region" description="Low complexity" evidence="4">
    <location>
        <begin position="164"/>
        <end position="178"/>
    </location>
</feature>
<evidence type="ECO:0000313" key="11">
    <source>
        <dbReference type="Proteomes" id="UP001300502"/>
    </source>
</evidence>
<dbReference type="SUPFAM" id="SSF81811">
    <property type="entry name" value="Helical domain of Sec23/24"/>
    <property type="match status" value="1"/>
</dbReference>
<feature type="compositionally biased region" description="Polar residues" evidence="4">
    <location>
        <begin position="103"/>
        <end position="115"/>
    </location>
</feature>
<comment type="similarity">
    <text evidence="1">Belongs to the SEC23/SEC24 family. SEC24 subfamily.</text>
</comment>
<dbReference type="PANTHER" id="PTHR13803:SF4">
    <property type="entry name" value="SECRETORY 24CD, ISOFORM C"/>
    <property type="match status" value="1"/>
</dbReference>
<evidence type="ECO:0000256" key="1">
    <source>
        <dbReference type="ARBA" id="ARBA00008334"/>
    </source>
</evidence>
<feature type="region of interest" description="Disordered" evidence="4">
    <location>
        <begin position="97"/>
        <end position="179"/>
    </location>
</feature>
<name>A0AAV9II44_9RHOD</name>
<evidence type="ECO:0000259" key="8">
    <source>
        <dbReference type="Pfam" id="PF04815"/>
    </source>
</evidence>
<organism evidence="10 11">
    <name type="scientific">Galdieria yellowstonensis</name>
    <dbReference type="NCBI Taxonomy" id="3028027"/>
    <lineage>
        <taxon>Eukaryota</taxon>
        <taxon>Rhodophyta</taxon>
        <taxon>Bangiophyceae</taxon>
        <taxon>Galdieriales</taxon>
        <taxon>Galdieriaceae</taxon>
        <taxon>Galdieria</taxon>
    </lineage>
</organism>
<dbReference type="SUPFAM" id="SSF81995">
    <property type="entry name" value="beta-sandwich domain of Sec23/24"/>
    <property type="match status" value="1"/>
</dbReference>
<feature type="compositionally biased region" description="Polar residues" evidence="4">
    <location>
        <begin position="202"/>
        <end position="253"/>
    </location>
</feature>
<dbReference type="InterPro" id="IPR029006">
    <property type="entry name" value="ADF-H/Gelsolin-like_dom_sf"/>
</dbReference>
<sequence>MNQSNFNGRVPDTSSPVANEGSKRPTNVAPYARGFPGFMGRASSSLPQQGDQSVQKASKPDDNLSQGNNSFSQKSYVSSRGSDESFLSMQKVSPLLGGRQQYPKDSSSYQQQLPPTQRYPEGLPPSLGSHVSQMKSAATPMTKQQLPNSNWSQTSSVKSDLPTSGVSVSSNVPNSVQSKYPAVTPATENMSTVSAAPGLSRYPTSSSINRPQLYDTKNTNGSIPTSPQTSSLPRPGQVSHSMTNTGQQASQAKLNPAMMPRPSSIEKPCGSPRDVYKTLKSSSDVSSDNTRTPPSLVPSFITDFISIDTGAASPRFGRVTLSCLPTEKSILSQVNLPLAAVFQPFHRPAEREREPRLVDLGSNGPLRCIRCQGYANPGFRFTDGGRKFRCNLCGFVNDVPAEHFAQVDPRTGVRMEDINLRPEFYFGSVEYTATKDYCDQEPTPATFLFILDVSASSIHSGLLAVALDAIKKSLEVIPGGSKARVCIMTFDRYLYFYSPNASSGNTSVLTVPDIHEPFTPLGSQLLVTLTPEGKELFHMVLSSIATQFLPKENSADSSNNRRTDGNTNLGTYSSEAALASAVSAAKSALELNGGGKIFLISASLSNAGLGKLEARGGGASSGGEEREKMLMKSANPLYEKLGIELSESKVSLDLFVAPTGAYIDVATIGRLAANSGGRVFHFPFFQSNKDGKNFENCLCRAVESVCAFNAVLRIRCSPGLGTAAHYGHFQPQRSLDIVIPVMDWGSTISVDLEYDDKLPEVNDGAVTGAPCIQCAVLFTNSYGERRIRVHTLLLGSSSQLVSIFRYADCDALVVHLMKKMAKMVLEEHMLMSKVREYLNERCIESLHTYRKFCTVSASSGQLILPEALKLFPLFSLGILKSNAFSLNSSISPDERAASLFRVSYLGMAETIAYVYPRLFNLSSLPDAAGVPLALPRNLPKEYIESGNILEEQEPVALPPTLGLSSDVLSPDVVLLLENGIELLVWIGEKVSSQGLIEIFGVDHIPTVEEMYDIILSNDKTDKSVGQRYLSIFRRILRQRPLLEKIRILEAKDQGTYVFVDKLVEDRTSHSMSYVEYLCYVHREIQKKFHRAIMLEEVHNYSMANHF</sequence>
<feature type="region of interest" description="Disordered" evidence="4">
    <location>
        <begin position="1"/>
        <end position="85"/>
    </location>
</feature>
<feature type="compositionally biased region" description="Polar residues" evidence="4">
    <location>
        <begin position="279"/>
        <end position="292"/>
    </location>
</feature>
<comment type="caution">
    <text evidence="10">The sequence shown here is derived from an EMBL/GenBank/DDBJ whole genome shotgun (WGS) entry which is preliminary data.</text>
</comment>
<feature type="compositionally biased region" description="Polar residues" evidence="4">
    <location>
        <begin position="42"/>
        <end position="56"/>
    </location>
</feature>
<dbReference type="GO" id="GO:0000149">
    <property type="term" value="F:SNARE binding"/>
    <property type="evidence" value="ECO:0007669"/>
    <property type="project" value="TreeGrafter"/>
</dbReference>
<dbReference type="Gene3D" id="3.40.50.410">
    <property type="entry name" value="von Willebrand factor, type A domain"/>
    <property type="match status" value="1"/>
</dbReference>
<dbReference type="InterPro" id="IPR036180">
    <property type="entry name" value="Gelsolin-like_dom_sf"/>
</dbReference>
<keyword evidence="2" id="KW-0813">Transport</keyword>